<feature type="transmembrane region" description="Helical" evidence="9">
    <location>
        <begin position="404"/>
        <end position="427"/>
    </location>
</feature>
<feature type="transmembrane region" description="Helical" evidence="9">
    <location>
        <begin position="283"/>
        <end position="303"/>
    </location>
</feature>
<feature type="region of interest" description="Disordered" evidence="8">
    <location>
        <begin position="1"/>
        <end position="105"/>
    </location>
</feature>
<dbReference type="GO" id="GO:0022857">
    <property type="term" value="F:transmembrane transporter activity"/>
    <property type="evidence" value="ECO:0007669"/>
    <property type="project" value="InterPro"/>
</dbReference>
<feature type="transmembrane region" description="Helical" evidence="9">
    <location>
        <begin position="614"/>
        <end position="634"/>
    </location>
</feature>
<name>A0AAJ1BBA6_9ACTO</name>
<feature type="transmembrane region" description="Helical" evidence="9">
    <location>
        <begin position="188"/>
        <end position="208"/>
    </location>
</feature>
<dbReference type="InterPro" id="IPR000060">
    <property type="entry name" value="BCCT_transptr"/>
</dbReference>
<feature type="compositionally biased region" description="Acidic residues" evidence="8">
    <location>
        <begin position="744"/>
        <end position="756"/>
    </location>
</feature>
<dbReference type="Proteomes" id="UP001200537">
    <property type="component" value="Unassembled WGS sequence"/>
</dbReference>
<dbReference type="PANTHER" id="PTHR30047">
    <property type="entry name" value="HIGH-AFFINITY CHOLINE TRANSPORT PROTEIN-RELATED"/>
    <property type="match status" value="1"/>
</dbReference>
<dbReference type="AlphaFoldDB" id="A0AAJ1BBA6"/>
<dbReference type="PANTHER" id="PTHR30047:SF7">
    <property type="entry name" value="HIGH-AFFINITY CHOLINE TRANSPORT PROTEIN"/>
    <property type="match status" value="1"/>
</dbReference>
<dbReference type="InterPro" id="IPR018093">
    <property type="entry name" value="BCCT_CS"/>
</dbReference>
<evidence type="ECO:0000256" key="3">
    <source>
        <dbReference type="ARBA" id="ARBA00022448"/>
    </source>
</evidence>
<feature type="transmembrane region" description="Helical" evidence="9">
    <location>
        <begin position="368"/>
        <end position="392"/>
    </location>
</feature>
<dbReference type="NCBIfam" id="TIGR00842">
    <property type="entry name" value="bcct"/>
    <property type="match status" value="1"/>
</dbReference>
<evidence type="ECO:0000256" key="6">
    <source>
        <dbReference type="ARBA" id="ARBA00022989"/>
    </source>
</evidence>
<dbReference type="Pfam" id="PF02028">
    <property type="entry name" value="BCCT"/>
    <property type="match status" value="1"/>
</dbReference>
<evidence type="ECO:0000313" key="11">
    <source>
        <dbReference type="Proteomes" id="UP001200537"/>
    </source>
</evidence>
<evidence type="ECO:0000256" key="9">
    <source>
        <dbReference type="SAM" id="Phobius"/>
    </source>
</evidence>
<evidence type="ECO:0000256" key="4">
    <source>
        <dbReference type="ARBA" id="ARBA00022475"/>
    </source>
</evidence>
<feature type="transmembrane region" description="Helical" evidence="9">
    <location>
        <begin position="490"/>
        <end position="511"/>
    </location>
</feature>
<keyword evidence="6 9" id="KW-1133">Transmembrane helix</keyword>
<feature type="region of interest" description="Disordered" evidence="8">
    <location>
        <begin position="722"/>
        <end position="776"/>
    </location>
</feature>
<feature type="transmembrane region" description="Helical" evidence="9">
    <location>
        <begin position="331"/>
        <end position="356"/>
    </location>
</feature>
<feature type="transmembrane region" description="Helical" evidence="9">
    <location>
        <begin position="456"/>
        <end position="478"/>
    </location>
</feature>
<organism evidence="10 11">
    <name type="scientific">Varibaculum cambriense</name>
    <dbReference type="NCBI Taxonomy" id="184870"/>
    <lineage>
        <taxon>Bacteria</taxon>
        <taxon>Bacillati</taxon>
        <taxon>Actinomycetota</taxon>
        <taxon>Actinomycetes</taxon>
        <taxon>Actinomycetales</taxon>
        <taxon>Actinomycetaceae</taxon>
        <taxon>Varibaculum</taxon>
    </lineage>
</organism>
<feature type="transmembrane region" description="Helical" evidence="9">
    <location>
        <begin position="548"/>
        <end position="572"/>
    </location>
</feature>
<comment type="similarity">
    <text evidence="2">Belongs to the BCCT transporter (TC 2.A.15) family.</text>
</comment>
<gene>
    <name evidence="10" type="ORF">L0M99_02730</name>
</gene>
<evidence type="ECO:0000313" key="10">
    <source>
        <dbReference type="EMBL" id="MCG4617411.1"/>
    </source>
</evidence>
<evidence type="ECO:0000256" key="1">
    <source>
        <dbReference type="ARBA" id="ARBA00004651"/>
    </source>
</evidence>
<feature type="transmembrane region" description="Helical" evidence="9">
    <location>
        <begin position="150"/>
        <end position="168"/>
    </location>
</feature>
<feature type="transmembrane region" description="Helical" evidence="9">
    <location>
        <begin position="584"/>
        <end position="602"/>
    </location>
</feature>
<keyword evidence="5 9" id="KW-0812">Transmembrane</keyword>
<sequence length="776" mass="85100">MTENNKDNRKQPIENRPHGSRHPNGKHPGRGEELRQLLEKYDRRISQLERSDRDRVHRFASHSEHPRNTLSHHPVSKRTATTSPAKPASKTNPEPPRQSHPSAWKRGTRIAKEQTQNLLHKVPYPHGMHPALVRGIAIDEQIIKYRTDKVVFLCTGTLVLGFILWGLISTDSLRSVSEVVLQWVVDNTGWLFSILAAIILLFMIFIGLSRYGNIPLGRDNEEPEYSYGSWIAMMFSAGMGIGLLFFGPYEPMIYFTNPAPHSNAKPGSYQALNDAMSQTMLHWGLNAWAIYALVGCAIAYGTYRRGRVPLISSIFEPLLGHKFAQGGIGKIIDMLAITTTLFGTCASLGMGALQIARGAELVTGIGKIGNAGLFLIISVLTAAFIASAVSGISRGIRLLSNINMGLALCLMAFIFFAGPTVFILNLMPSTLMNYLSDLFGLLSTSPSFGPEAGQFVSAWTVFYWAWWISWSPFVGLFIARISRGRTLRQFVTGVLLAPTLVCLISFCIYGGTTMYMQIQGTDMPVEEGAEVMLFALLGNLPLSKITSVIAMICLAIFFITSADSASVVMGSLSQQGKPVPDRKITVFWGLCLAGIAVVGMLVGGQDALQGMQNLIIVTSLPFAIIVAAMIIALLRDLSRDPFTIRRNFERSALSKAVVGGLKSYGDDFKIVVVPTKEGEGAGADFDSTAPELTEWYRRTDTEGNPIDYDYSSQTYLDKHGNPVYWDEEEETYKDPEGHPVPSDSVEDSSVDPESGTEETISAPVDSATETARDSSK</sequence>
<dbReference type="EMBL" id="JAKNHJ010000004">
    <property type="protein sequence ID" value="MCG4617411.1"/>
    <property type="molecule type" value="Genomic_DNA"/>
</dbReference>
<evidence type="ECO:0000256" key="8">
    <source>
        <dbReference type="SAM" id="MobiDB-lite"/>
    </source>
</evidence>
<protein>
    <submittedName>
        <fullName evidence="10">BCCT family transporter</fullName>
    </submittedName>
</protein>
<evidence type="ECO:0000256" key="2">
    <source>
        <dbReference type="ARBA" id="ARBA00005658"/>
    </source>
</evidence>
<feature type="compositionally biased region" description="Basic residues" evidence="8">
    <location>
        <begin position="18"/>
        <end position="28"/>
    </location>
</feature>
<reference evidence="10" key="1">
    <citation type="submission" date="2022-01" db="EMBL/GenBank/DDBJ databases">
        <title>Collection of gut derived symbiotic bacterial strains cultured from healthy donors.</title>
        <authorList>
            <person name="Lin H."/>
            <person name="Kohout C."/>
            <person name="Waligurski E."/>
            <person name="Pamer E.G."/>
        </authorList>
    </citation>
    <scope>NUCLEOTIDE SEQUENCE</scope>
    <source>
        <strain evidence="10">DFI.7.46</strain>
    </source>
</reference>
<feature type="compositionally biased region" description="Basic and acidic residues" evidence="8">
    <location>
        <begin position="1"/>
        <end position="17"/>
    </location>
</feature>
<accession>A0AAJ1BBA6</accession>
<keyword evidence="3" id="KW-0813">Transport</keyword>
<evidence type="ECO:0000256" key="7">
    <source>
        <dbReference type="ARBA" id="ARBA00023136"/>
    </source>
</evidence>
<feature type="compositionally biased region" description="Basic and acidic residues" evidence="8">
    <location>
        <begin position="29"/>
        <end position="67"/>
    </location>
</feature>
<keyword evidence="4" id="KW-1003">Cell membrane</keyword>
<feature type="compositionally biased region" description="Polar residues" evidence="8">
    <location>
        <begin position="78"/>
        <end position="92"/>
    </location>
</feature>
<comment type="subcellular location">
    <subcellularLocation>
        <location evidence="1">Cell membrane</location>
        <topology evidence="1">Multi-pass membrane protein</topology>
    </subcellularLocation>
</comment>
<evidence type="ECO:0000256" key="5">
    <source>
        <dbReference type="ARBA" id="ARBA00022692"/>
    </source>
</evidence>
<feature type="transmembrane region" description="Helical" evidence="9">
    <location>
        <begin position="229"/>
        <end position="249"/>
    </location>
</feature>
<dbReference type="PROSITE" id="PS01303">
    <property type="entry name" value="BCCT"/>
    <property type="match status" value="1"/>
</dbReference>
<dbReference type="RefSeq" id="WP_238127651.1">
    <property type="nucleotide sequence ID" value="NZ_JAHAIE010000004.1"/>
</dbReference>
<keyword evidence="7 9" id="KW-0472">Membrane</keyword>
<dbReference type="GO" id="GO:0005886">
    <property type="term" value="C:plasma membrane"/>
    <property type="evidence" value="ECO:0007669"/>
    <property type="project" value="UniProtKB-SubCell"/>
</dbReference>
<proteinExistence type="inferred from homology"/>
<comment type="caution">
    <text evidence="10">The sequence shown here is derived from an EMBL/GenBank/DDBJ whole genome shotgun (WGS) entry which is preliminary data.</text>
</comment>